<dbReference type="PANTHER" id="PTHR37947">
    <property type="entry name" value="BLL2462 PROTEIN"/>
    <property type="match status" value="1"/>
</dbReference>
<name>A0A5B9MF96_9BACT</name>
<dbReference type="RefSeq" id="WP_147868645.1">
    <property type="nucleotide sequence ID" value="NZ_CP036264.1"/>
</dbReference>
<reference evidence="2 3" key="1">
    <citation type="submission" date="2019-02" db="EMBL/GenBank/DDBJ databases">
        <title>Planctomycetal bacteria perform biofilm scaping via a novel small molecule.</title>
        <authorList>
            <person name="Jeske O."/>
            <person name="Boedeker C."/>
            <person name="Wiegand S."/>
            <person name="Breitling P."/>
            <person name="Kallscheuer N."/>
            <person name="Jogler M."/>
            <person name="Rohde M."/>
            <person name="Petersen J."/>
            <person name="Medema M.H."/>
            <person name="Surup F."/>
            <person name="Jogler C."/>
        </authorList>
    </citation>
    <scope>NUCLEOTIDE SEQUENCE [LARGE SCALE GENOMIC DNA]</scope>
    <source>
        <strain evidence="2 3">Mal15</strain>
    </source>
</reference>
<keyword evidence="3" id="KW-1185">Reference proteome</keyword>
<gene>
    <name evidence="2" type="ORF">Mal15_32700</name>
</gene>
<protein>
    <recommendedName>
        <fullName evidence="4">Glutamine amidotransferase domain-containing protein</fullName>
    </recommendedName>
</protein>
<accession>A0A5B9MF96</accession>
<dbReference type="EMBL" id="CP036264">
    <property type="protein sequence ID" value="QEF99209.1"/>
    <property type="molecule type" value="Genomic_DNA"/>
</dbReference>
<dbReference type="AlphaFoldDB" id="A0A5B9MF96"/>
<evidence type="ECO:0000313" key="2">
    <source>
        <dbReference type="EMBL" id="QEF99209.1"/>
    </source>
</evidence>
<dbReference type="InterPro" id="IPR029062">
    <property type="entry name" value="Class_I_gatase-like"/>
</dbReference>
<evidence type="ECO:0008006" key="4">
    <source>
        <dbReference type="Google" id="ProtNLM"/>
    </source>
</evidence>
<dbReference type="KEGG" id="smam:Mal15_32700"/>
<keyword evidence="1" id="KW-1133">Transmembrane helix</keyword>
<dbReference type="PANTHER" id="PTHR37947:SF1">
    <property type="entry name" value="BLL2462 PROTEIN"/>
    <property type="match status" value="1"/>
</dbReference>
<evidence type="ECO:0000313" key="3">
    <source>
        <dbReference type="Proteomes" id="UP000321353"/>
    </source>
</evidence>
<feature type="transmembrane region" description="Helical" evidence="1">
    <location>
        <begin position="53"/>
        <end position="74"/>
    </location>
</feature>
<dbReference type="Proteomes" id="UP000321353">
    <property type="component" value="Chromosome"/>
</dbReference>
<keyword evidence="1" id="KW-0812">Transmembrane</keyword>
<feature type="transmembrane region" description="Helical" evidence="1">
    <location>
        <begin position="22"/>
        <end position="41"/>
    </location>
</feature>
<dbReference type="Gene3D" id="3.40.50.880">
    <property type="match status" value="1"/>
</dbReference>
<keyword evidence="1" id="KW-0472">Membrane</keyword>
<proteinExistence type="predicted"/>
<evidence type="ECO:0000256" key="1">
    <source>
        <dbReference type="SAM" id="Phobius"/>
    </source>
</evidence>
<sequence precursor="true">MSRTLDSFRPVIAELVIGSPRWTVPAIVIGTLLTFLVLWNYAKTGGNRVRGAWFGVTLKLVAIALLAVCLLQPMQRGERPRPRANLLPILVDTSGSMELKIGRSSESWRDRIETDMSADSPIFASMAQAFETRVYGFDKRLASASEVEDLRRGGTGSRLIENLNELSRRLEGRPVAGVLLMTDGNSPGTTHDMEDLPEQKFPVYPVIPTQTTGLNDLRITSTTVRQTNFEISPVTLAVQFAIDGSFPGPVIARLTDVALKTVVEEKSLPLRSNEKTFSVSFQFRPNDVGLQFYRVDLFREMDRHAFGDLDGLKDANSSETTLVNNTRLIAVDRKSGPYRVLYVAGRPNWEFKFLRRAISEDAEVELTGLIRMANKEPKFSFRDKAVSSTNPLFQGLGEDAEETAEQYDEPVMIRIGVKETEELASGFPKVEEELFGFDALILDDIEPEFFSQDQLEMVRRFVSSRGGGLLMLGGPEMFRGRAFGDSFLGDLSPVYVAASGVGSPEEFSIGLTREGMLQPWMRLRKTADAETKRLRTMPPFDSVNRVGSLKPGAYQLATVSGGDGKTQPAVAVQRFGKGKVGAITVADFWRWSMQPDPQNPDDAAQAWRQVTRWLVGDVPRRAELTANVGPVEDDSMVLRVDAYDEAYLPLENPTVTVQVVRPGGDAITLDAKPIGEIPGAFAVPYYDEQPGQYIATAEVRAEDGELVGTPTAGWTRQIAGREFDTLGINRPLLQRIAQQSGGDLIQEEDLGLFSRRLKSEKVPVMETWVFPLWHRGWVIALALGCLCGEWGFRRWRGLA</sequence>
<dbReference type="SUPFAM" id="SSF52317">
    <property type="entry name" value="Class I glutamine amidotransferase-like"/>
    <property type="match status" value="1"/>
</dbReference>
<organism evidence="2 3">
    <name type="scientific">Stieleria maiorica</name>
    <dbReference type="NCBI Taxonomy" id="2795974"/>
    <lineage>
        <taxon>Bacteria</taxon>
        <taxon>Pseudomonadati</taxon>
        <taxon>Planctomycetota</taxon>
        <taxon>Planctomycetia</taxon>
        <taxon>Pirellulales</taxon>
        <taxon>Pirellulaceae</taxon>
        <taxon>Stieleria</taxon>
    </lineage>
</organism>